<dbReference type="PROSITE" id="PS51845">
    <property type="entry name" value="PDEASE_I_2"/>
    <property type="match status" value="1"/>
</dbReference>
<reference evidence="7 8" key="1">
    <citation type="journal article" date="2018" name="PLoS ONE">
        <title>The draft genome of Kipferlia bialata reveals reductive genome evolution in fornicate parasites.</title>
        <authorList>
            <person name="Tanifuji G."/>
            <person name="Takabayashi S."/>
            <person name="Kume K."/>
            <person name="Takagi M."/>
            <person name="Nakayama T."/>
            <person name="Kamikawa R."/>
            <person name="Inagaki Y."/>
            <person name="Hashimoto T."/>
        </authorList>
    </citation>
    <scope>NUCLEOTIDE SEQUENCE [LARGE SCALE GENOMIC DNA]</scope>
    <source>
        <strain evidence="7">NY0173</strain>
    </source>
</reference>
<proteinExistence type="inferred from homology"/>
<dbReference type="OrthoDB" id="189220at2759"/>
<dbReference type="InterPro" id="IPR016137">
    <property type="entry name" value="RGS"/>
</dbReference>
<name>A0A9K3CVC9_9EUKA</name>
<dbReference type="PROSITE" id="PS50132">
    <property type="entry name" value="RGS"/>
    <property type="match status" value="1"/>
</dbReference>
<feature type="domain" description="RGS" evidence="5">
    <location>
        <begin position="152"/>
        <end position="332"/>
    </location>
</feature>
<gene>
    <name evidence="7" type="ORF">KIPB_004993</name>
</gene>
<evidence type="ECO:0000256" key="1">
    <source>
        <dbReference type="ARBA" id="ARBA00022723"/>
    </source>
</evidence>
<evidence type="ECO:0000313" key="8">
    <source>
        <dbReference type="Proteomes" id="UP000265618"/>
    </source>
</evidence>
<dbReference type="InterPro" id="IPR023174">
    <property type="entry name" value="PDEase_CS"/>
</dbReference>
<comment type="similarity">
    <text evidence="3">Belongs to the cyclic nucleotide phosphodiesterase family.</text>
</comment>
<feature type="transmembrane region" description="Helical" evidence="4">
    <location>
        <begin position="119"/>
        <end position="140"/>
    </location>
</feature>
<organism evidence="7 8">
    <name type="scientific">Kipferlia bialata</name>
    <dbReference type="NCBI Taxonomy" id="797122"/>
    <lineage>
        <taxon>Eukaryota</taxon>
        <taxon>Metamonada</taxon>
        <taxon>Carpediemonas-like organisms</taxon>
        <taxon>Kipferlia</taxon>
    </lineage>
</organism>
<dbReference type="EMBL" id="BDIP01001124">
    <property type="protein sequence ID" value="GIQ83642.1"/>
    <property type="molecule type" value="Genomic_DNA"/>
</dbReference>
<dbReference type="Pfam" id="PF00233">
    <property type="entry name" value="PDEase_I"/>
    <property type="match status" value="1"/>
</dbReference>
<feature type="transmembrane region" description="Helical" evidence="4">
    <location>
        <begin position="87"/>
        <end position="107"/>
    </location>
</feature>
<evidence type="ECO:0000256" key="2">
    <source>
        <dbReference type="ARBA" id="ARBA00022801"/>
    </source>
</evidence>
<feature type="non-terminal residue" evidence="7">
    <location>
        <position position="693"/>
    </location>
</feature>
<dbReference type="GO" id="GO:0007165">
    <property type="term" value="P:signal transduction"/>
    <property type="evidence" value="ECO:0007669"/>
    <property type="project" value="InterPro"/>
</dbReference>
<accession>A0A9K3CVC9</accession>
<evidence type="ECO:0000259" key="6">
    <source>
        <dbReference type="PROSITE" id="PS51845"/>
    </source>
</evidence>
<comment type="caution">
    <text evidence="7">The sequence shown here is derived from an EMBL/GenBank/DDBJ whole genome shotgun (WGS) entry which is preliminary data.</text>
</comment>
<evidence type="ECO:0000256" key="3">
    <source>
        <dbReference type="RuleBase" id="RU363067"/>
    </source>
</evidence>
<dbReference type="GO" id="GO:0046872">
    <property type="term" value="F:metal ion binding"/>
    <property type="evidence" value="ECO:0007669"/>
    <property type="project" value="UniProtKB-KW"/>
</dbReference>
<protein>
    <recommendedName>
        <fullName evidence="3">Phosphodiesterase</fullName>
        <ecNumber evidence="3">3.1.4.-</ecNumber>
    </recommendedName>
</protein>
<dbReference type="SUPFAM" id="SSF109604">
    <property type="entry name" value="HD-domain/PDEase-like"/>
    <property type="match status" value="1"/>
</dbReference>
<dbReference type="GO" id="GO:0004114">
    <property type="term" value="F:3',5'-cyclic-nucleotide phosphodiesterase activity"/>
    <property type="evidence" value="ECO:0007669"/>
    <property type="project" value="InterPro"/>
</dbReference>
<evidence type="ECO:0000313" key="7">
    <source>
        <dbReference type="EMBL" id="GIQ83642.1"/>
    </source>
</evidence>
<sequence>VQSGIHGFEGTDTSEPWSDNIYSEDEYGSMTNTAINDPITIQETPYTKHCYGDMEFSSDTEEEESLEEVRETVSLFLFLPPYSRFSLYWLVFALVALARTAIVYYVYHAFLQHVTPQAYCGVIWSAVLGNSGIIIVLAFVHPLVLTTNVPGTLNGLFEIVHGHDLFALFVRRQGNPKARLSMEFLNATLEYRRQVDTKDTEVDPNRLACTIFAQYLHSHDDAPVIEVSRAALAKCLVILSLSLYTLIARLPLPGAALAKCRCGLTYLGAAYCNAGLKNRIHIGGVTKVPRMIPDLKARMTSEAVTVFEAVEEEVLAQLEKHTLRQFYSSRFYVIVDLLYGIDHMSRSFDMFSKLWHWRGSQMRRFVHPLQDVVMDGVNQVLRRKTGLPVVSILDTLDNMVNSERYRIIGLSKPDREALEVAHFMVNSYAQLDIQPVVSIEPTGRDLLLGVRDSRDANDTNTAPDIVPRMRHERERERQRERDKAIARSGIDKDLMLDIFSGWQGPRKEAHCTLSRVETEDEARERAAAIGNEVFPPSPPITVYPMPKRPIELVWNADFDVFKTFPPDAKENTGEIAGYPRAASFLALPTLVDSAMHEMKLYERLHISRSQMWYLVSTMQAAYSSCNTYHNSTHATDVCHMCVCMARTMLAKNRHVFGDLELLALILAAASHDVEHPGLDNKFLVRIQHDLAAE</sequence>
<evidence type="ECO:0000256" key="4">
    <source>
        <dbReference type="SAM" id="Phobius"/>
    </source>
</evidence>
<dbReference type="InterPro" id="IPR002073">
    <property type="entry name" value="PDEase_catalytic_dom"/>
</dbReference>
<feature type="domain" description="PDEase" evidence="6">
    <location>
        <begin position="538"/>
        <end position="693"/>
    </location>
</feature>
<keyword evidence="4" id="KW-0812">Transmembrane</keyword>
<dbReference type="AlphaFoldDB" id="A0A9K3CVC9"/>
<dbReference type="InterPro" id="IPR036971">
    <property type="entry name" value="PDEase_catalytic_dom_sf"/>
</dbReference>
<dbReference type="PROSITE" id="PS00126">
    <property type="entry name" value="PDEASE_I_1"/>
    <property type="match status" value="1"/>
</dbReference>
<keyword evidence="4" id="KW-0472">Membrane</keyword>
<dbReference type="EC" id="3.1.4.-" evidence="3"/>
<keyword evidence="2 3" id="KW-0378">Hydrolase</keyword>
<dbReference type="Proteomes" id="UP000265618">
    <property type="component" value="Unassembled WGS sequence"/>
</dbReference>
<keyword evidence="8" id="KW-1185">Reference proteome</keyword>
<dbReference type="Gene3D" id="1.10.1300.10">
    <property type="entry name" value="3'5'-cyclic nucleotide phosphodiesterase, catalytic domain"/>
    <property type="match status" value="1"/>
</dbReference>
<evidence type="ECO:0000259" key="5">
    <source>
        <dbReference type="PROSITE" id="PS50132"/>
    </source>
</evidence>
<comment type="cofactor">
    <cofactor evidence="3">
        <name>a divalent metal cation</name>
        <dbReference type="ChEBI" id="CHEBI:60240"/>
    </cofactor>
    <text evidence="3">Binds 2 divalent metal cations per subunit. Site 1 may preferentially bind zinc ions, while site 2 has a preference for magnesium and/or manganese ions.</text>
</comment>
<dbReference type="PANTHER" id="PTHR11347">
    <property type="entry name" value="CYCLIC NUCLEOTIDE PHOSPHODIESTERASE"/>
    <property type="match status" value="1"/>
</dbReference>
<keyword evidence="4" id="KW-1133">Transmembrane helix</keyword>
<keyword evidence="1 3" id="KW-0479">Metal-binding</keyword>